<comment type="caution">
    <text evidence="4">The sequence shown here is derived from an EMBL/GenBank/DDBJ whole genome shotgun (WGS) entry which is preliminary data.</text>
</comment>
<evidence type="ECO:0000256" key="2">
    <source>
        <dbReference type="ARBA" id="ARBA00011741"/>
    </source>
</evidence>
<evidence type="ECO:0000256" key="1">
    <source>
        <dbReference type="ARBA" id="ARBA00004886"/>
    </source>
</evidence>
<evidence type="ECO:0000313" key="5">
    <source>
        <dbReference type="Proteomes" id="UP001521074"/>
    </source>
</evidence>
<keyword evidence="3" id="KW-0884">PQQ biosynthesis</keyword>
<keyword evidence="5" id="KW-1185">Reference proteome</keyword>
<dbReference type="Gene3D" id="1.10.10.1150">
    <property type="entry name" value="Coenzyme PQQ synthesis protein D (PqqD)"/>
    <property type="match status" value="1"/>
</dbReference>
<protein>
    <submittedName>
        <fullName evidence="4">Pyrroloquinoline quinone biosynthesis peptide chaperone PqqD</fullName>
    </submittedName>
</protein>
<accession>A0ABS8VQR0</accession>
<dbReference type="Pfam" id="PF05402">
    <property type="entry name" value="PqqD"/>
    <property type="match status" value="1"/>
</dbReference>
<comment type="pathway">
    <text evidence="1">Cofactor biosynthesis; pyrroloquinoline quinone biosynthesis.</text>
</comment>
<name>A0ABS8VQR0_9PROT</name>
<sequence length="99" mass="10720">MMTAPSPTLSEDLVPAFARGTRLQHDRVRDQWIVQAPERAFLADPIAAEILRRVDGAASLEAIINSLAGAFSAPREVIAGDVLAMVASLAERQVLIWKV</sequence>
<evidence type="ECO:0000313" key="4">
    <source>
        <dbReference type="EMBL" id="MCE0743095.1"/>
    </source>
</evidence>
<organism evidence="4 5">
    <name type="scientific">Acetobacter sicerae</name>
    <dbReference type="NCBI Taxonomy" id="85325"/>
    <lineage>
        <taxon>Bacteria</taxon>
        <taxon>Pseudomonadati</taxon>
        <taxon>Pseudomonadota</taxon>
        <taxon>Alphaproteobacteria</taxon>
        <taxon>Acetobacterales</taxon>
        <taxon>Acetobacteraceae</taxon>
        <taxon>Acetobacter</taxon>
    </lineage>
</organism>
<evidence type="ECO:0000256" key="3">
    <source>
        <dbReference type="ARBA" id="ARBA00022905"/>
    </source>
</evidence>
<proteinExistence type="predicted"/>
<reference evidence="4 5" key="1">
    <citation type="submission" date="2021-12" db="EMBL/GenBank/DDBJ databases">
        <title>Genome sequence of Acetobacter sicerae DmPark20a_162.</title>
        <authorList>
            <person name="Chaston J.M."/>
        </authorList>
    </citation>
    <scope>NUCLEOTIDE SEQUENCE [LARGE SCALE GENOMIC DNA]</scope>
    <source>
        <strain evidence="4 5">DmPark20a_162</strain>
    </source>
</reference>
<dbReference type="InterPro" id="IPR041881">
    <property type="entry name" value="PqqD_sf"/>
</dbReference>
<dbReference type="InterPro" id="IPR022479">
    <property type="entry name" value="PqqD_bac"/>
</dbReference>
<dbReference type="EMBL" id="JAJSOJ010000013">
    <property type="protein sequence ID" value="MCE0743095.1"/>
    <property type="molecule type" value="Genomic_DNA"/>
</dbReference>
<dbReference type="InterPro" id="IPR008792">
    <property type="entry name" value="PQQD"/>
</dbReference>
<gene>
    <name evidence="4" type="primary">pqqD</name>
    <name evidence="4" type="ORF">LWC05_04205</name>
</gene>
<dbReference type="Proteomes" id="UP001521074">
    <property type="component" value="Unassembled WGS sequence"/>
</dbReference>
<comment type="subunit">
    <text evidence="2">Monomer. Interacts with PqqE.</text>
</comment>
<dbReference type="NCBIfam" id="TIGR03859">
    <property type="entry name" value="PQQ_PqqD"/>
    <property type="match status" value="1"/>
</dbReference>